<gene>
    <name evidence="1" type="ORF">C8J26_2601</name>
</gene>
<reference evidence="1 2" key="1">
    <citation type="submission" date="2018-04" db="EMBL/GenBank/DDBJ databases">
        <title>Genomic Encyclopedia of Type Strains, Phase III (KMG-III): the genomes of soil and plant-associated and newly described type strains.</title>
        <authorList>
            <person name="Whitman W."/>
        </authorList>
    </citation>
    <scope>NUCLEOTIDE SEQUENCE [LARGE SCALE GENOMIC DNA]</scope>
    <source>
        <strain evidence="1 2">MA101b</strain>
    </source>
</reference>
<organism evidence="1 2">
    <name type="scientific">Sphingomonas aurantiaca</name>
    <dbReference type="NCBI Taxonomy" id="185949"/>
    <lineage>
        <taxon>Bacteria</taxon>
        <taxon>Pseudomonadati</taxon>
        <taxon>Pseudomonadota</taxon>
        <taxon>Alphaproteobacteria</taxon>
        <taxon>Sphingomonadales</taxon>
        <taxon>Sphingomonadaceae</taxon>
        <taxon>Sphingomonas</taxon>
    </lineage>
</organism>
<dbReference type="Pfam" id="PF09956">
    <property type="entry name" value="Phage_cement_2"/>
    <property type="match status" value="1"/>
</dbReference>
<sequence>MKNYIQLGDNLTLPAPYAVASGAPALIGSVVGIASTDAAINEDCSFVRVGVFSPLPKVAGTAWVAGTTKIYFDATAKAFTATVGSNVLCGVAAAAASSADVTGSVLLTGQIAA</sequence>
<dbReference type="RefSeq" id="WP_107958483.1">
    <property type="nucleotide sequence ID" value="NZ_QAOG01000004.1"/>
</dbReference>
<keyword evidence="2" id="KW-1185">Reference proteome</keyword>
<dbReference type="AlphaFoldDB" id="A0A2T5GKB7"/>
<dbReference type="Proteomes" id="UP000244189">
    <property type="component" value="Unassembled WGS sequence"/>
</dbReference>
<evidence type="ECO:0000313" key="1">
    <source>
        <dbReference type="EMBL" id="PTQ59749.1"/>
    </source>
</evidence>
<comment type="caution">
    <text evidence="1">The sequence shown here is derived from an EMBL/GenBank/DDBJ whole genome shotgun (WGS) entry which is preliminary data.</text>
</comment>
<name>A0A2T5GKB7_9SPHN</name>
<accession>A0A2T5GKB7</accession>
<protein>
    <submittedName>
        <fullName evidence="1">Putative RecA/RadA family phage recombinase</fullName>
    </submittedName>
</protein>
<dbReference type="EMBL" id="QAOG01000004">
    <property type="protein sequence ID" value="PTQ59749.1"/>
    <property type="molecule type" value="Genomic_DNA"/>
</dbReference>
<dbReference type="InterPro" id="IPR011231">
    <property type="entry name" value="Phage_VT1-Sakai_H0018"/>
</dbReference>
<proteinExistence type="predicted"/>
<evidence type="ECO:0000313" key="2">
    <source>
        <dbReference type="Proteomes" id="UP000244189"/>
    </source>
</evidence>